<evidence type="ECO:0008006" key="3">
    <source>
        <dbReference type="Google" id="ProtNLM"/>
    </source>
</evidence>
<gene>
    <name evidence="1" type="ORF">JY651_43625</name>
</gene>
<dbReference type="Proteomes" id="UP000662747">
    <property type="component" value="Chromosome"/>
</dbReference>
<evidence type="ECO:0000313" key="2">
    <source>
        <dbReference type="Proteomes" id="UP000662747"/>
    </source>
</evidence>
<reference evidence="1 2" key="1">
    <citation type="submission" date="2021-02" db="EMBL/GenBank/DDBJ databases">
        <title>De Novo genome assembly of isolated myxobacteria.</title>
        <authorList>
            <person name="Stevens D.C."/>
        </authorList>
    </citation>
    <scope>NUCLEOTIDE SEQUENCE [LARGE SCALE GENOMIC DNA]</scope>
    <source>
        <strain evidence="2">SCPEA02</strain>
    </source>
</reference>
<sequence>MMPLLPSLLTAAFLSQAPVEDAPTAEPSPSLEVTTTGYLDSRFTYARILSERLSPGEGQPALTNLTEGNLQLKLRFTPEAFVNTDVSLFWQRTGFIEGVEKDLPEYRPSIVVSELYGDVALTQHLSLTVGKKRVVWGPGLAQNPMDFLNPPKDPTDPAAQRAGAWLARVELPYDRFTFSVVGAAKVLRQYAGLPTALLVYPDQPTAEAQQGLVPDDRDDEAHYAVAARAYALVADTDFNLVYAFTHLYNDAFTHKHRLGLSASRVFGALEVHGEAVFQTGSTRLELEPACTGSAEALADCVARNVALASRPRLHDGKPRPQVLAGARYQFEDSAMLSAEYYFRADGLDSAGFARYVETLAAAGELARLNPALAGSVLGAMGGGTSADPGTPQRYSFDPLRRHYLFVSYSKPQIHDDFTAGASLVLSLGDFSGQLSPSLSWSARDWLTLTAAAYVPLPVLNGVEVGGRKYGELALSATDWRALMSARAFF</sequence>
<evidence type="ECO:0000313" key="1">
    <source>
        <dbReference type="EMBL" id="QSQ21965.1"/>
    </source>
</evidence>
<dbReference type="RefSeq" id="WP_206723542.1">
    <property type="nucleotide sequence ID" value="NZ_CP071090.1"/>
</dbReference>
<dbReference type="EMBL" id="CP071090">
    <property type="protein sequence ID" value="QSQ21965.1"/>
    <property type="molecule type" value="Genomic_DNA"/>
</dbReference>
<protein>
    <recommendedName>
        <fullName evidence="3">Lipoprotein</fullName>
    </recommendedName>
</protein>
<keyword evidence="2" id="KW-1185">Reference proteome</keyword>
<organism evidence="1 2">
    <name type="scientific">Pyxidicoccus parkwayensis</name>
    <dbReference type="NCBI Taxonomy" id="2813578"/>
    <lineage>
        <taxon>Bacteria</taxon>
        <taxon>Pseudomonadati</taxon>
        <taxon>Myxococcota</taxon>
        <taxon>Myxococcia</taxon>
        <taxon>Myxococcales</taxon>
        <taxon>Cystobacterineae</taxon>
        <taxon>Myxococcaceae</taxon>
        <taxon>Pyxidicoccus</taxon>
    </lineage>
</organism>
<proteinExistence type="predicted"/>
<accession>A0ABX7NT58</accession>
<name>A0ABX7NT58_9BACT</name>